<dbReference type="STRING" id="407234.SAMN05421795_102458"/>
<name>A0A1N7L299_9RHOB</name>
<dbReference type="AlphaFoldDB" id="A0A1N7L299"/>
<dbReference type="InterPro" id="IPR031571">
    <property type="entry name" value="RcpC_dom"/>
</dbReference>
<dbReference type="Pfam" id="PF16976">
    <property type="entry name" value="RcpC"/>
    <property type="match status" value="1"/>
</dbReference>
<sequence>MRMIFAVVLLVGVALAGFAVHMTQGYIAQAQVERDMLLAAQANATPLVDMVVARHPLAYGERFRPEDLGVIKVQAGHAPEGAFLGIVPPEGVDPAQFPAVFQPGETRPRATLRSLSKNEPILASKITEPGVDAGIMANLSPNMRAFTISVDVTSGVSGFLRPGDRVDVYWYGRSGDREVTKLIDSNLRLIAIDQSADADRTEETILARTVTAEVTPEQAAALTLAQATGRLTLSLVGNRDTAEVGAIEVDRNALLGIETVQAVEEKGPEVCTVRMRKGGEVVMSEIPCTN</sequence>
<evidence type="ECO:0000259" key="1">
    <source>
        <dbReference type="Pfam" id="PF16976"/>
    </source>
</evidence>
<dbReference type="CDD" id="cd11614">
    <property type="entry name" value="SAF_CpaB_FlgA_like"/>
    <property type="match status" value="1"/>
</dbReference>
<dbReference type="OrthoDB" id="163768at2"/>
<feature type="domain" description="Flp pilus assembly protein RcpC/CpaB" evidence="1">
    <location>
        <begin position="135"/>
        <end position="235"/>
    </location>
</feature>
<evidence type="ECO:0000313" key="3">
    <source>
        <dbReference type="Proteomes" id="UP000186098"/>
    </source>
</evidence>
<dbReference type="EMBL" id="FTOM01000002">
    <property type="protein sequence ID" value="SIS67944.1"/>
    <property type="molecule type" value="Genomic_DNA"/>
</dbReference>
<gene>
    <name evidence="2" type="ORF">SAMN05421795_102458</name>
</gene>
<evidence type="ECO:0000313" key="2">
    <source>
        <dbReference type="EMBL" id="SIS67944.1"/>
    </source>
</evidence>
<dbReference type="Proteomes" id="UP000186098">
    <property type="component" value="Unassembled WGS sequence"/>
</dbReference>
<dbReference type="InterPro" id="IPR017592">
    <property type="entry name" value="Pilus_assmbl_Flp-typ_CpaB"/>
</dbReference>
<accession>A0A1N7L299</accession>
<dbReference type="RefSeq" id="WP_076364245.1">
    <property type="nucleotide sequence ID" value="NZ_FTOM01000002.1"/>
</dbReference>
<protein>
    <submittedName>
        <fullName evidence="2">Pilus assembly protein CpaB</fullName>
    </submittedName>
</protein>
<proteinExistence type="predicted"/>
<reference evidence="3" key="1">
    <citation type="submission" date="2017-01" db="EMBL/GenBank/DDBJ databases">
        <authorList>
            <person name="Varghese N."/>
            <person name="Submissions S."/>
        </authorList>
    </citation>
    <scope>NUCLEOTIDE SEQUENCE [LARGE SCALE GENOMIC DNA]</scope>
    <source>
        <strain evidence="3">DSM 18714</strain>
    </source>
</reference>
<organism evidence="2 3">
    <name type="scientific">Phaeovulum vinaykumarii</name>
    <dbReference type="NCBI Taxonomy" id="407234"/>
    <lineage>
        <taxon>Bacteria</taxon>
        <taxon>Pseudomonadati</taxon>
        <taxon>Pseudomonadota</taxon>
        <taxon>Alphaproteobacteria</taxon>
        <taxon>Rhodobacterales</taxon>
        <taxon>Paracoccaceae</taxon>
        <taxon>Phaeovulum</taxon>
    </lineage>
</organism>
<dbReference type="NCBIfam" id="TIGR03177">
    <property type="entry name" value="pilus_cpaB"/>
    <property type="match status" value="1"/>
</dbReference>
<keyword evidence="3" id="KW-1185">Reference proteome</keyword>